<protein>
    <submittedName>
        <fullName evidence="2">PD-(D/E)XK nuclease superfamily protein</fullName>
    </submittedName>
</protein>
<dbReference type="Proteomes" id="UP000183947">
    <property type="component" value="Unassembled WGS sequence"/>
</dbReference>
<evidence type="ECO:0000313" key="2">
    <source>
        <dbReference type="EMBL" id="SHL90625.1"/>
    </source>
</evidence>
<gene>
    <name evidence="2" type="ORF">SAMN02746009_03596</name>
</gene>
<proteinExistence type="predicted"/>
<dbReference type="AlphaFoldDB" id="A0A1M7EFR2"/>
<dbReference type="OrthoDB" id="2781884at2"/>
<keyword evidence="3" id="KW-1185">Reference proteome</keyword>
<feature type="domain" description="PD-(D/E)XK endonuclease-like" evidence="1">
    <location>
        <begin position="9"/>
        <end position="270"/>
    </location>
</feature>
<evidence type="ECO:0000259" key="1">
    <source>
        <dbReference type="Pfam" id="PF12705"/>
    </source>
</evidence>
<dbReference type="InterPro" id="IPR038726">
    <property type="entry name" value="PDDEXK_AddAB-type"/>
</dbReference>
<sequence>MAIVEKQWRLSPSQFGQVQQCGYRHLLKLADALPLPTSGAAVLGVVMHGMLGTHASHPFSSTAGFDAEWQRQVDQQETQLLADPVTAGLVPLAQTVRKYAIKKATLRRSLVGTMSLSTPSRIASSVGAASSSGAKLGAEVWLAAGRIAGRADLIRQGVSGVEIVDYKTGYYAATESSGLPIAKPEYAQQLQLYAALYHAETTIWPTRGLLIGLAGGEVAVPFTPADCLSVLAGANQMLDSLEQAARLGTGLELARPAPETCRFCSYRLNCHPYLLLLHAAGGAIGADVLGALGRTTATENRLNLTIVTSTGPIVIQAAGRVANRLNGEAIAGSGQWAVVSGVRQTPGSRTFTAEPTAVIRIVEEFDNTSSTSCFA</sequence>
<dbReference type="STRING" id="1121959.SAMN02746009_03596"/>
<organism evidence="2 3">
    <name type="scientific">Hymenobacter psychrotolerans DSM 18569</name>
    <dbReference type="NCBI Taxonomy" id="1121959"/>
    <lineage>
        <taxon>Bacteria</taxon>
        <taxon>Pseudomonadati</taxon>
        <taxon>Bacteroidota</taxon>
        <taxon>Cytophagia</taxon>
        <taxon>Cytophagales</taxon>
        <taxon>Hymenobacteraceae</taxon>
        <taxon>Hymenobacter</taxon>
    </lineage>
</organism>
<dbReference type="EMBL" id="FRAS01000025">
    <property type="protein sequence ID" value="SHL90625.1"/>
    <property type="molecule type" value="Genomic_DNA"/>
</dbReference>
<dbReference type="InterPro" id="IPR011604">
    <property type="entry name" value="PDDEXK-like_dom_sf"/>
</dbReference>
<reference evidence="3" key="1">
    <citation type="submission" date="2016-11" db="EMBL/GenBank/DDBJ databases">
        <authorList>
            <person name="Varghese N."/>
            <person name="Submissions S."/>
        </authorList>
    </citation>
    <scope>NUCLEOTIDE SEQUENCE [LARGE SCALE GENOMIC DNA]</scope>
    <source>
        <strain evidence="3">DSM 18569</strain>
    </source>
</reference>
<dbReference type="Pfam" id="PF12705">
    <property type="entry name" value="PDDEXK_1"/>
    <property type="match status" value="1"/>
</dbReference>
<dbReference type="RefSeq" id="WP_073288103.1">
    <property type="nucleotide sequence ID" value="NZ_FRAS01000025.1"/>
</dbReference>
<name>A0A1M7EFR2_9BACT</name>
<dbReference type="Gene3D" id="3.90.320.10">
    <property type="match status" value="1"/>
</dbReference>
<evidence type="ECO:0000313" key="3">
    <source>
        <dbReference type="Proteomes" id="UP000183947"/>
    </source>
</evidence>
<accession>A0A1M7EFR2</accession>